<dbReference type="EMBL" id="JABSTQ010009654">
    <property type="protein sequence ID" value="KAG0427093.1"/>
    <property type="molecule type" value="Genomic_DNA"/>
</dbReference>
<sequence length="165" mass="18278">MLPAIQVLLSFACLFLGGAAFLLLSVLGAFHAARRATWKHAKDLPGPDGSIPLLWIVRQHFRIARVTHMIPYNVYAPQLDCTDQAASNANENWDEDMAEDAAVGPAAVGFSHCIKKKKSTLADEERLDLVKTNLSNFLSEKNRPRKERKPKNEQAALPMDVATNK</sequence>
<protein>
    <submittedName>
        <fullName evidence="1">Uncharacterized protein</fullName>
    </submittedName>
</protein>
<gene>
    <name evidence="1" type="ORF">HPB47_025767</name>
</gene>
<accession>A0AC60Q0E1</accession>
<keyword evidence="2" id="KW-1185">Reference proteome</keyword>
<evidence type="ECO:0000313" key="1">
    <source>
        <dbReference type="EMBL" id="KAG0427093.1"/>
    </source>
</evidence>
<name>A0AC60Q0E1_IXOPE</name>
<proteinExistence type="predicted"/>
<dbReference type="Proteomes" id="UP000805193">
    <property type="component" value="Unassembled WGS sequence"/>
</dbReference>
<comment type="caution">
    <text evidence="1">The sequence shown here is derived from an EMBL/GenBank/DDBJ whole genome shotgun (WGS) entry which is preliminary data.</text>
</comment>
<reference evidence="1 2" key="1">
    <citation type="journal article" date="2020" name="Cell">
        <title>Large-Scale Comparative Analyses of Tick Genomes Elucidate Their Genetic Diversity and Vector Capacities.</title>
        <authorList>
            <consortium name="Tick Genome and Microbiome Consortium (TIGMIC)"/>
            <person name="Jia N."/>
            <person name="Wang J."/>
            <person name="Shi W."/>
            <person name="Du L."/>
            <person name="Sun Y."/>
            <person name="Zhan W."/>
            <person name="Jiang J.F."/>
            <person name="Wang Q."/>
            <person name="Zhang B."/>
            <person name="Ji P."/>
            <person name="Bell-Sakyi L."/>
            <person name="Cui X.M."/>
            <person name="Yuan T.T."/>
            <person name="Jiang B.G."/>
            <person name="Yang W.F."/>
            <person name="Lam T.T."/>
            <person name="Chang Q.C."/>
            <person name="Ding S.J."/>
            <person name="Wang X.J."/>
            <person name="Zhu J.G."/>
            <person name="Ruan X.D."/>
            <person name="Zhao L."/>
            <person name="Wei J.T."/>
            <person name="Ye R.Z."/>
            <person name="Que T.C."/>
            <person name="Du C.H."/>
            <person name="Zhou Y.H."/>
            <person name="Cheng J.X."/>
            <person name="Dai P.F."/>
            <person name="Guo W.B."/>
            <person name="Han X.H."/>
            <person name="Huang E.J."/>
            <person name="Li L.F."/>
            <person name="Wei W."/>
            <person name="Gao Y.C."/>
            <person name="Liu J.Z."/>
            <person name="Shao H.Z."/>
            <person name="Wang X."/>
            <person name="Wang C.C."/>
            <person name="Yang T.C."/>
            <person name="Huo Q.B."/>
            <person name="Li W."/>
            <person name="Chen H.Y."/>
            <person name="Chen S.E."/>
            <person name="Zhou L.G."/>
            <person name="Ni X.B."/>
            <person name="Tian J.H."/>
            <person name="Sheng Y."/>
            <person name="Liu T."/>
            <person name="Pan Y.S."/>
            <person name="Xia L.Y."/>
            <person name="Li J."/>
            <person name="Zhao F."/>
            <person name="Cao W.C."/>
        </authorList>
    </citation>
    <scope>NUCLEOTIDE SEQUENCE [LARGE SCALE GENOMIC DNA]</scope>
    <source>
        <strain evidence="1">Iper-2018</strain>
    </source>
</reference>
<evidence type="ECO:0000313" key="2">
    <source>
        <dbReference type="Proteomes" id="UP000805193"/>
    </source>
</evidence>
<organism evidence="1 2">
    <name type="scientific">Ixodes persulcatus</name>
    <name type="common">Taiga tick</name>
    <dbReference type="NCBI Taxonomy" id="34615"/>
    <lineage>
        <taxon>Eukaryota</taxon>
        <taxon>Metazoa</taxon>
        <taxon>Ecdysozoa</taxon>
        <taxon>Arthropoda</taxon>
        <taxon>Chelicerata</taxon>
        <taxon>Arachnida</taxon>
        <taxon>Acari</taxon>
        <taxon>Parasitiformes</taxon>
        <taxon>Ixodida</taxon>
        <taxon>Ixodoidea</taxon>
        <taxon>Ixodidae</taxon>
        <taxon>Ixodinae</taxon>
        <taxon>Ixodes</taxon>
    </lineage>
</organism>